<proteinExistence type="predicted"/>
<sequence>MKKTFKLHVEGKNSDRLLEAIKHEVRKYVKREKRKTLPQGANYWAFDCKFGATVEVAEPLHLGEITKQMDVVSKAGGDSFYVEILARPAVRTPRERAESSEDELDSDDDMFDE</sequence>
<dbReference type="Pfam" id="PF19669">
    <property type="entry name" value="DUF6172"/>
    <property type="match status" value="1"/>
</dbReference>
<evidence type="ECO:0000256" key="1">
    <source>
        <dbReference type="SAM" id="MobiDB-lite"/>
    </source>
</evidence>
<comment type="caution">
    <text evidence="2">The sequence shown here is derived from an EMBL/GenBank/DDBJ whole genome shotgun (WGS) entry which is preliminary data.</text>
</comment>
<evidence type="ECO:0000313" key="2">
    <source>
        <dbReference type="EMBL" id="GGY68767.1"/>
    </source>
</evidence>
<feature type="compositionally biased region" description="Acidic residues" evidence="1">
    <location>
        <begin position="100"/>
        <end position="113"/>
    </location>
</feature>
<name>A0ABQ3AV12_9GAMM</name>
<evidence type="ECO:0000313" key="3">
    <source>
        <dbReference type="Proteomes" id="UP000619761"/>
    </source>
</evidence>
<dbReference type="Proteomes" id="UP000619761">
    <property type="component" value="Unassembled WGS sequence"/>
</dbReference>
<organism evidence="2 3">
    <name type="scientific">Cellvibrio zantedeschiae</name>
    <dbReference type="NCBI Taxonomy" id="1237077"/>
    <lineage>
        <taxon>Bacteria</taxon>
        <taxon>Pseudomonadati</taxon>
        <taxon>Pseudomonadota</taxon>
        <taxon>Gammaproteobacteria</taxon>
        <taxon>Cellvibrionales</taxon>
        <taxon>Cellvibrionaceae</taxon>
        <taxon>Cellvibrio</taxon>
    </lineage>
</organism>
<feature type="region of interest" description="Disordered" evidence="1">
    <location>
        <begin position="90"/>
        <end position="113"/>
    </location>
</feature>
<dbReference type="EMBL" id="BMYZ01000001">
    <property type="protein sequence ID" value="GGY68767.1"/>
    <property type="molecule type" value="Genomic_DNA"/>
</dbReference>
<dbReference type="InterPro" id="IPR046170">
    <property type="entry name" value="DUF6172"/>
</dbReference>
<protein>
    <submittedName>
        <fullName evidence="2">Uncharacterized protein</fullName>
    </submittedName>
</protein>
<keyword evidence="3" id="KW-1185">Reference proteome</keyword>
<reference evidence="3" key="1">
    <citation type="journal article" date="2019" name="Int. J. Syst. Evol. Microbiol.">
        <title>The Global Catalogue of Microorganisms (GCM) 10K type strain sequencing project: providing services to taxonomists for standard genome sequencing and annotation.</title>
        <authorList>
            <consortium name="The Broad Institute Genomics Platform"/>
            <consortium name="The Broad Institute Genome Sequencing Center for Infectious Disease"/>
            <person name="Wu L."/>
            <person name="Ma J."/>
        </authorList>
    </citation>
    <scope>NUCLEOTIDE SEQUENCE [LARGE SCALE GENOMIC DNA]</scope>
    <source>
        <strain evidence="3">KCTC 32239</strain>
    </source>
</reference>
<gene>
    <name evidence="2" type="ORF">GCM10011613_11330</name>
</gene>
<dbReference type="RefSeq" id="WP_189416623.1">
    <property type="nucleotide sequence ID" value="NZ_BMYZ01000001.1"/>
</dbReference>
<accession>A0ABQ3AV12</accession>